<dbReference type="InterPro" id="IPR028322">
    <property type="entry name" value="PNRC-like_rgn"/>
</dbReference>
<dbReference type="PANTHER" id="PTHR33670">
    <property type="entry name" value="SPLICING FACTOR, PROLINE- AND GLUTAMINE-RICH-LIKE"/>
    <property type="match status" value="1"/>
</dbReference>
<dbReference type="GO" id="GO:0016071">
    <property type="term" value="P:mRNA metabolic process"/>
    <property type="evidence" value="ECO:0007669"/>
    <property type="project" value="UniProtKB-ARBA"/>
</dbReference>
<evidence type="ECO:0000313" key="2">
    <source>
        <dbReference type="EMBL" id="WVZ92081.1"/>
    </source>
</evidence>
<keyword evidence="3" id="KW-1185">Reference proteome</keyword>
<gene>
    <name evidence="2" type="ORF">U9M48_038174</name>
</gene>
<dbReference type="Proteomes" id="UP001341281">
    <property type="component" value="Chromosome 09"/>
</dbReference>
<protein>
    <submittedName>
        <fullName evidence="2">Uncharacterized protein</fullName>
    </submittedName>
</protein>
<dbReference type="EMBL" id="CP144753">
    <property type="protein sequence ID" value="WVZ92081.1"/>
    <property type="molecule type" value="Genomic_DNA"/>
</dbReference>
<reference evidence="2 3" key="1">
    <citation type="submission" date="2024-02" db="EMBL/GenBank/DDBJ databases">
        <title>High-quality chromosome-scale genome assembly of Pensacola bahiagrass (Paspalum notatum Flugge var. saurae).</title>
        <authorList>
            <person name="Vega J.M."/>
            <person name="Podio M."/>
            <person name="Orjuela J."/>
            <person name="Siena L.A."/>
            <person name="Pessino S.C."/>
            <person name="Combes M.C."/>
            <person name="Mariac C."/>
            <person name="Albertini E."/>
            <person name="Pupilli F."/>
            <person name="Ortiz J.P.A."/>
            <person name="Leblanc O."/>
        </authorList>
    </citation>
    <scope>NUCLEOTIDE SEQUENCE [LARGE SCALE GENOMIC DNA]</scope>
    <source>
        <strain evidence="2">R1</strain>
        <tissue evidence="2">Leaf</tissue>
    </source>
</reference>
<organism evidence="2 3">
    <name type="scientific">Paspalum notatum var. saurae</name>
    <dbReference type="NCBI Taxonomy" id="547442"/>
    <lineage>
        <taxon>Eukaryota</taxon>
        <taxon>Viridiplantae</taxon>
        <taxon>Streptophyta</taxon>
        <taxon>Embryophyta</taxon>
        <taxon>Tracheophyta</taxon>
        <taxon>Spermatophyta</taxon>
        <taxon>Magnoliopsida</taxon>
        <taxon>Liliopsida</taxon>
        <taxon>Poales</taxon>
        <taxon>Poaceae</taxon>
        <taxon>PACMAD clade</taxon>
        <taxon>Panicoideae</taxon>
        <taxon>Andropogonodae</taxon>
        <taxon>Paspaleae</taxon>
        <taxon>Paspalinae</taxon>
        <taxon>Paspalum</taxon>
    </lineage>
</organism>
<evidence type="ECO:0000256" key="1">
    <source>
        <dbReference type="SAM" id="MobiDB-lite"/>
    </source>
</evidence>
<proteinExistence type="predicted"/>
<accession>A0AAQ3XBU5</accession>
<name>A0AAQ3XBU5_PASNO</name>
<evidence type="ECO:0000313" key="3">
    <source>
        <dbReference type="Proteomes" id="UP001341281"/>
    </source>
</evidence>
<dbReference type="PANTHER" id="PTHR33670:SF1">
    <property type="entry name" value="OS09G0416300 PROTEIN"/>
    <property type="match status" value="1"/>
</dbReference>
<feature type="region of interest" description="Disordered" evidence="1">
    <location>
        <begin position="17"/>
        <end position="75"/>
    </location>
</feature>
<sequence length="123" mass="12950">MATTEVLRAHNILLLPAASQRQTRTVSAAAHRSRRPAAGSNSAVFATARRSSPPAGTSAPAGRSRRHHGRKTGPAAEVYAGPAFSTSPEPSSLPLPHFPAKKQAALVDDVATRGLRRILRLDS</sequence>
<dbReference type="AlphaFoldDB" id="A0AAQ3XBU5"/>
<dbReference type="Pfam" id="PF15365">
    <property type="entry name" value="PNRC"/>
    <property type="match status" value="1"/>
</dbReference>